<evidence type="ECO:0000313" key="3">
    <source>
        <dbReference type="Proteomes" id="UP000199440"/>
    </source>
</evidence>
<dbReference type="RefSeq" id="WP_089895849.1">
    <property type="nucleotide sequence ID" value="NZ_FNGV01000025.1"/>
</dbReference>
<proteinExistence type="predicted"/>
<dbReference type="OrthoDB" id="915634at2"/>
<sequence>MITRILYRSNIQGVLNYVSGKPKSTVVGFQNTYSDTNTDMKFFGRVLYHLGNRHDSEKRYAHISLNLPRGEHLNDTDFFELSKRYMEHMGYGEQPYVVIRHHDTKHEHVHIVSSTIKEDCLQINLSNDIRRSIATQKYLEKEFELSPSPDTRNTRELPKYEMPEFRNRDSNGVRFYIQDIVNIALQKYKVRSFNELSRHLKKHHIELRTVERNGRVGVSYGVDVNNGYKSRFINGYTVHPQLSGPKLQKVFEQNRSSKLLPMVKKRLEKQINTAYGLFKTINPEHLPDILKIYQKLDCKVDYNEEGKAMGFTIYDKSGYVLKSDEIAPNIGIQENPELFGSEYTQMYAESEQLQLELQRCIREAYKSTYQNTGNKILYSEHIDRMPIKALVMEMARSERFLFLKKYLLTDNRNLGGIIQEQFNTVKDKLYDTESHKEEKELNAKAELIKKAIGEQLFEAPQQQKVLFELIHSLGTDYDRGILRYTNSYKHQIKLNLGHIPLPDQIDFYASPGFIKENEKVLDGLLNDRTENEIDLRPSAMFLPLMFPNLYKAMAAPYRQKFEMLSLKSYHKYAERMQVSFEKSPRDYIAFFNAKGFYFERNEEKLCIGSIYSKYAEKVPLSPKTQAYLESSTDLDQVLDKQAETLKDIETSGRDNLKSLWCGHLIERGQYKKAAYLLVLDGVRPNLPLEILEYHMQNGLKETLGIVSQKQVDKKQARLLRQGVYALGNLLGSNSFREEELFNGFKDEFTDFTKYKGRGLSM</sequence>
<dbReference type="AlphaFoldDB" id="A0A1G9YQ33"/>
<evidence type="ECO:0000259" key="1">
    <source>
        <dbReference type="Pfam" id="PF03432"/>
    </source>
</evidence>
<gene>
    <name evidence="2" type="ORF">SAMN04488514_12513</name>
</gene>
<protein>
    <submittedName>
        <fullName evidence="2">Relaxase/Mobilisation nuclease domain-containing protein</fullName>
    </submittedName>
</protein>
<dbReference type="Proteomes" id="UP000199440">
    <property type="component" value="Unassembled WGS sequence"/>
</dbReference>
<evidence type="ECO:0000313" key="2">
    <source>
        <dbReference type="EMBL" id="SDN11214.1"/>
    </source>
</evidence>
<name>A0A1G9YQ33_9FLAO</name>
<feature type="domain" description="MobA/VirD2-like nuclease" evidence="1">
    <location>
        <begin position="52"/>
        <end position="145"/>
    </location>
</feature>
<dbReference type="Pfam" id="PF03432">
    <property type="entry name" value="Relaxase"/>
    <property type="match status" value="1"/>
</dbReference>
<accession>A0A1G9YQ33</accession>
<reference evidence="2 3" key="1">
    <citation type="submission" date="2016-10" db="EMBL/GenBank/DDBJ databases">
        <authorList>
            <person name="de Groot N.N."/>
        </authorList>
    </citation>
    <scope>NUCLEOTIDE SEQUENCE [LARGE SCALE GENOMIC DNA]</scope>
    <source>
        <strain evidence="2 3">DSM 19886</strain>
    </source>
</reference>
<organism evidence="2 3">
    <name type="scientific">Kriegella aquimaris</name>
    <dbReference type="NCBI Taxonomy" id="192904"/>
    <lineage>
        <taxon>Bacteria</taxon>
        <taxon>Pseudomonadati</taxon>
        <taxon>Bacteroidota</taxon>
        <taxon>Flavobacteriia</taxon>
        <taxon>Flavobacteriales</taxon>
        <taxon>Flavobacteriaceae</taxon>
        <taxon>Kriegella</taxon>
    </lineage>
</organism>
<dbReference type="STRING" id="192904.SAMN04488514_12513"/>
<dbReference type="EMBL" id="FNGV01000025">
    <property type="protein sequence ID" value="SDN11214.1"/>
    <property type="molecule type" value="Genomic_DNA"/>
</dbReference>
<dbReference type="InterPro" id="IPR005094">
    <property type="entry name" value="Endonuclease_MobA/VirD2"/>
</dbReference>
<keyword evidence="3" id="KW-1185">Reference proteome</keyword>